<evidence type="ECO:0000256" key="1">
    <source>
        <dbReference type="ARBA" id="ARBA00022801"/>
    </source>
</evidence>
<evidence type="ECO:0000256" key="4">
    <source>
        <dbReference type="SAM" id="MobiDB-lite"/>
    </source>
</evidence>
<organism evidence="5 6">
    <name type="scientific">Nannocystis bainbridge</name>
    <dbReference type="NCBI Taxonomy" id="2995303"/>
    <lineage>
        <taxon>Bacteria</taxon>
        <taxon>Pseudomonadati</taxon>
        <taxon>Myxococcota</taxon>
        <taxon>Polyangia</taxon>
        <taxon>Nannocystales</taxon>
        <taxon>Nannocystaceae</taxon>
        <taxon>Nannocystis</taxon>
    </lineage>
</organism>
<dbReference type="EMBL" id="JAQNDL010000001">
    <property type="protein sequence ID" value="MDC0716706.1"/>
    <property type="molecule type" value="Genomic_DNA"/>
</dbReference>
<feature type="region of interest" description="Disordered" evidence="4">
    <location>
        <begin position="292"/>
        <end position="314"/>
    </location>
</feature>
<evidence type="ECO:0000256" key="3">
    <source>
        <dbReference type="ARBA" id="ARBA00023098"/>
    </source>
</evidence>
<name>A0ABT5DT49_9BACT</name>
<dbReference type="Pfam" id="PF03403">
    <property type="entry name" value="PAF-AH_p_II"/>
    <property type="match status" value="1"/>
</dbReference>
<keyword evidence="3" id="KW-0443">Lipid metabolism</keyword>
<comment type="caution">
    <text evidence="5">The sequence shown here is derived from an EMBL/GenBank/DDBJ whole genome shotgun (WGS) entry which is preliminary data.</text>
</comment>
<evidence type="ECO:0000313" key="5">
    <source>
        <dbReference type="EMBL" id="MDC0716706.1"/>
    </source>
</evidence>
<evidence type="ECO:0000313" key="6">
    <source>
        <dbReference type="Proteomes" id="UP001221686"/>
    </source>
</evidence>
<proteinExistence type="predicted"/>
<protein>
    <submittedName>
        <fullName evidence="5">Chlorophyllase</fullName>
    </submittedName>
</protein>
<keyword evidence="6" id="KW-1185">Reference proteome</keyword>
<dbReference type="InterPro" id="IPR029058">
    <property type="entry name" value="AB_hydrolase_fold"/>
</dbReference>
<dbReference type="PANTHER" id="PTHR10272:SF0">
    <property type="entry name" value="PLATELET-ACTIVATING FACTOR ACETYLHYDROLASE"/>
    <property type="match status" value="1"/>
</dbReference>
<keyword evidence="2" id="KW-0442">Lipid degradation</keyword>
<dbReference type="SUPFAM" id="SSF53474">
    <property type="entry name" value="alpha/beta-Hydrolases"/>
    <property type="match status" value="1"/>
</dbReference>
<dbReference type="PANTHER" id="PTHR10272">
    <property type="entry name" value="PLATELET-ACTIVATING FACTOR ACETYLHYDROLASE"/>
    <property type="match status" value="1"/>
</dbReference>
<evidence type="ECO:0000256" key="2">
    <source>
        <dbReference type="ARBA" id="ARBA00022963"/>
    </source>
</evidence>
<reference evidence="5 6" key="1">
    <citation type="submission" date="2022-11" db="EMBL/GenBank/DDBJ databases">
        <title>Minimal conservation of predation-associated metabolite biosynthetic gene clusters underscores biosynthetic potential of Myxococcota including descriptions for ten novel species: Archangium lansinium sp. nov., Myxococcus landrumus sp. nov., Nannocystis bai.</title>
        <authorList>
            <person name="Ahearne A."/>
            <person name="Stevens C."/>
            <person name="Dowd S."/>
        </authorList>
    </citation>
    <scope>NUCLEOTIDE SEQUENCE [LARGE SCALE GENOMIC DNA]</scope>
    <source>
        <strain evidence="5 6">BB15-2</strain>
    </source>
</reference>
<keyword evidence="1" id="KW-0378">Hydrolase</keyword>
<dbReference type="Gene3D" id="3.40.50.1820">
    <property type="entry name" value="alpha/beta hydrolase"/>
    <property type="match status" value="1"/>
</dbReference>
<gene>
    <name evidence="5" type="ORF">POL25_07375</name>
</gene>
<accession>A0ABT5DT49</accession>
<dbReference type="Proteomes" id="UP001221686">
    <property type="component" value="Unassembled WGS sequence"/>
</dbReference>
<sequence>MDQPTPAGNTLMPALHPVVSVAPLVLPAPGRGVDLQLRVSAPVRGDRLPVVVFSHGFASSCDAYAPLAQYWAARGLVVIQPTFLDSRTVALAEHDPRAPEVWRIRVEDVKRTLDGLETLEQAVPGLAGRIDRGRIAAAGHSFGAHTTSLLLGARMVGPDGRPGEDLSDPRICAGVLLCAAGRGGADLSAFAREHTPYLDQSYAEMTTRVLVVAGDADRSPLTVRGPDWFADPFILSPGADWLLTVFAGEHMLGGISGDRVTETTDESPERVEAVQRLTYAYLRSALQPDDPAWDEARRQLAADPSPPARLDGKA</sequence>